<dbReference type="InterPro" id="IPR000884">
    <property type="entry name" value="TSP1_rpt"/>
</dbReference>
<evidence type="ECO:0000256" key="1">
    <source>
        <dbReference type="SAM" id="MobiDB-lite"/>
    </source>
</evidence>
<feature type="region of interest" description="Disordered" evidence="1">
    <location>
        <begin position="341"/>
        <end position="371"/>
    </location>
</feature>
<protein>
    <submittedName>
        <fullName evidence="3">Uncharacterized protein</fullName>
    </submittedName>
</protein>
<dbReference type="PROSITE" id="PS50092">
    <property type="entry name" value="TSP1"/>
    <property type="match status" value="1"/>
</dbReference>
<dbReference type="AlphaFoldDB" id="A0A8S9ZJ12"/>
<keyword evidence="2" id="KW-0732">Signal</keyword>
<dbReference type="SUPFAM" id="SSF82895">
    <property type="entry name" value="TSP-1 type 1 repeat"/>
    <property type="match status" value="1"/>
</dbReference>
<feature type="chain" id="PRO_5035924297" evidence="2">
    <location>
        <begin position="27"/>
        <end position="436"/>
    </location>
</feature>
<dbReference type="InterPro" id="IPR036383">
    <property type="entry name" value="TSP1_rpt_sf"/>
</dbReference>
<feature type="region of interest" description="Disordered" evidence="1">
    <location>
        <begin position="213"/>
        <end position="240"/>
    </location>
</feature>
<evidence type="ECO:0000313" key="4">
    <source>
        <dbReference type="Proteomes" id="UP000605970"/>
    </source>
</evidence>
<comment type="caution">
    <text evidence="3">The sequence shown here is derived from an EMBL/GenBank/DDBJ whole genome shotgun (WGS) entry which is preliminary data.</text>
</comment>
<dbReference type="OrthoDB" id="5855801at2759"/>
<feature type="compositionally biased region" description="Acidic residues" evidence="1">
    <location>
        <begin position="352"/>
        <end position="366"/>
    </location>
</feature>
<dbReference type="Proteomes" id="UP000605970">
    <property type="component" value="Unassembled WGS sequence"/>
</dbReference>
<accession>A0A8S9ZJ12</accession>
<feature type="compositionally biased region" description="Acidic residues" evidence="1">
    <location>
        <begin position="214"/>
        <end position="229"/>
    </location>
</feature>
<evidence type="ECO:0000313" key="3">
    <source>
        <dbReference type="EMBL" id="KAF7633336.1"/>
    </source>
</evidence>
<feature type="signal peptide" evidence="2">
    <location>
        <begin position="1"/>
        <end position="26"/>
    </location>
</feature>
<sequence length="436" mass="51345">MAHREEQKLKIYIKLILIILIKYTEAQNEYSEEKENNSNNKQNEIPLATGKWNQFKGFYTPRPIPSNAHFTFASVWASWSAWSYCTNNIQMRVRACNTVRGFSCLGPNRDIRPCENILGETINRQQGIKQIPEINTQQQQFDLEDPWAEDRREALKQLYEKQIPKKEENERVKKPELIYAAKNTKNIQINTKEGINLEKQNIEETRDNIKSYEEEIESEEEEEEEEERNEGEKEKTTIKQTTKHSIKTTFTTTPKTLLITKTTTPKLILNYKQNNQQNKLLTNESYQQTKILTNQDLQKTSNQIQNTPVNDTFRALEWMVEGISKSLEKQPNLNEKNKLLGNKNIKEKSEQNIEEEEEEEEEEEMGDFNKEKVKNRKRPLIHSGELEENEENDNIIISSTYLPQIFSTITNNYKTTFTTLPRKEIREKINKRISNC</sequence>
<organism evidence="3 4">
    <name type="scientific">Meloidogyne graminicola</name>
    <dbReference type="NCBI Taxonomy" id="189291"/>
    <lineage>
        <taxon>Eukaryota</taxon>
        <taxon>Metazoa</taxon>
        <taxon>Ecdysozoa</taxon>
        <taxon>Nematoda</taxon>
        <taxon>Chromadorea</taxon>
        <taxon>Rhabditida</taxon>
        <taxon>Tylenchina</taxon>
        <taxon>Tylenchomorpha</taxon>
        <taxon>Tylenchoidea</taxon>
        <taxon>Meloidogynidae</taxon>
        <taxon>Meloidogyninae</taxon>
        <taxon>Meloidogyne</taxon>
    </lineage>
</organism>
<keyword evidence="4" id="KW-1185">Reference proteome</keyword>
<proteinExistence type="predicted"/>
<gene>
    <name evidence="3" type="ORF">Mgra_00007218</name>
</gene>
<name>A0A8S9ZJ12_9BILA</name>
<evidence type="ECO:0000256" key="2">
    <source>
        <dbReference type="SAM" id="SignalP"/>
    </source>
</evidence>
<dbReference type="EMBL" id="JABEBT010000078">
    <property type="protein sequence ID" value="KAF7633336.1"/>
    <property type="molecule type" value="Genomic_DNA"/>
</dbReference>
<reference evidence="3" key="1">
    <citation type="journal article" date="2020" name="Ecol. Evol.">
        <title>Genome structure and content of the rice root-knot nematode (Meloidogyne graminicola).</title>
        <authorList>
            <person name="Phan N.T."/>
            <person name="Danchin E.G.J."/>
            <person name="Klopp C."/>
            <person name="Perfus-Barbeoch L."/>
            <person name="Kozlowski D.K."/>
            <person name="Koutsovoulos G.D."/>
            <person name="Lopez-Roques C."/>
            <person name="Bouchez O."/>
            <person name="Zahm M."/>
            <person name="Besnard G."/>
            <person name="Bellafiore S."/>
        </authorList>
    </citation>
    <scope>NUCLEOTIDE SEQUENCE</scope>
    <source>
        <strain evidence="3">VN-18</strain>
    </source>
</reference>